<organism evidence="1 2">
    <name type="scientific">Pisum sativum</name>
    <name type="common">Garden pea</name>
    <name type="synonym">Lathyrus oleraceus</name>
    <dbReference type="NCBI Taxonomy" id="3888"/>
    <lineage>
        <taxon>Eukaryota</taxon>
        <taxon>Viridiplantae</taxon>
        <taxon>Streptophyta</taxon>
        <taxon>Embryophyta</taxon>
        <taxon>Tracheophyta</taxon>
        <taxon>Spermatophyta</taxon>
        <taxon>Magnoliopsida</taxon>
        <taxon>eudicotyledons</taxon>
        <taxon>Gunneridae</taxon>
        <taxon>Pentapetalae</taxon>
        <taxon>rosids</taxon>
        <taxon>fabids</taxon>
        <taxon>Fabales</taxon>
        <taxon>Fabaceae</taxon>
        <taxon>Papilionoideae</taxon>
        <taxon>50 kb inversion clade</taxon>
        <taxon>NPAAA clade</taxon>
        <taxon>Hologalegina</taxon>
        <taxon>IRL clade</taxon>
        <taxon>Fabeae</taxon>
        <taxon>Lathyrus</taxon>
    </lineage>
</organism>
<name>A0A9D4VW87_PEA</name>
<sequence>MRPGRQSKLYGWKGKKMMKFLKELFEIWKLEIEVRKLWQQCLIFRFHEYSYLQCKRAWELNQKEKDIPIIAENGLQVEHASGAYGRSRGIIMMWRQGVTEAKCSFKENHISRCKGSMEREWLIGNAFNVVRNMLETRGRDNSCMVAEMEDFNSFIDELEVVDIPVVGNMFIWYNSDCRPKSGLDRFLGFEGIISRWKILGQRIKGYFRP</sequence>
<gene>
    <name evidence="1" type="ORF">KIW84_075268</name>
</gene>
<dbReference type="AlphaFoldDB" id="A0A9D4VW87"/>
<evidence type="ECO:0000313" key="1">
    <source>
        <dbReference type="EMBL" id="KAI5389890.1"/>
    </source>
</evidence>
<evidence type="ECO:0000313" key="2">
    <source>
        <dbReference type="Proteomes" id="UP001058974"/>
    </source>
</evidence>
<comment type="caution">
    <text evidence="1">The sequence shown here is derived from an EMBL/GenBank/DDBJ whole genome shotgun (WGS) entry which is preliminary data.</text>
</comment>
<dbReference type="EMBL" id="JAMSHJ010000007">
    <property type="protein sequence ID" value="KAI5389890.1"/>
    <property type="molecule type" value="Genomic_DNA"/>
</dbReference>
<reference evidence="1 2" key="1">
    <citation type="journal article" date="2022" name="Nat. Genet.">
        <title>Improved pea reference genome and pan-genome highlight genomic features and evolutionary characteristics.</title>
        <authorList>
            <person name="Yang T."/>
            <person name="Liu R."/>
            <person name="Luo Y."/>
            <person name="Hu S."/>
            <person name="Wang D."/>
            <person name="Wang C."/>
            <person name="Pandey M.K."/>
            <person name="Ge S."/>
            <person name="Xu Q."/>
            <person name="Li N."/>
            <person name="Li G."/>
            <person name="Huang Y."/>
            <person name="Saxena R.K."/>
            <person name="Ji Y."/>
            <person name="Li M."/>
            <person name="Yan X."/>
            <person name="He Y."/>
            <person name="Liu Y."/>
            <person name="Wang X."/>
            <person name="Xiang C."/>
            <person name="Varshney R.K."/>
            <person name="Ding H."/>
            <person name="Gao S."/>
            <person name="Zong X."/>
        </authorList>
    </citation>
    <scope>NUCLEOTIDE SEQUENCE [LARGE SCALE GENOMIC DNA]</scope>
    <source>
        <strain evidence="1 2">cv. Zhongwan 6</strain>
    </source>
</reference>
<dbReference type="Gramene" id="Psat07G0526800-T1">
    <property type="protein sequence ID" value="KAI5389890.1"/>
    <property type="gene ID" value="KIW84_075268"/>
</dbReference>
<keyword evidence="2" id="KW-1185">Reference proteome</keyword>
<dbReference type="Proteomes" id="UP001058974">
    <property type="component" value="Chromosome 7"/>
</dbReference>
<proteinExistence type="predicted"/>
<protein>
    <submittedName>
        <fullName evidence="1">Uncharacterized protein</fullName>
    </submittedName>
</protein>
<accession>A0A9D4VW87</accession>